<dbReference type="Proteomes" id="UP001595872">
    <property type="component" value="Unassembled WGS sequence"/>
</dbReference>
<dbReference type="InterPro" id="IPR050832">
    <property type="entry name" value="Bact_Acetyltransf"/>
</dbReference>
<dbReference type="Gene3D" id="3.40.630.30">
    <property type="match status" value="1"/>
</dbReference>
<dbReference type="PANTHER" id="PTHR43877">
    <property type="entry name" value="AMINOALKYLPHOSPHONATE N-ACETYLTRANSFERASE-RELATED-RELATED"/>
    <property type="match status" value="1"/>
</dbReference>
<evidence type="ECO:0000256" key="1">
    <source>
        <dbReference type="ARBA" id="ARBA00022679"/>
    </source>
</evidence>
<evidence type="ECO:0000256" key="2">
    <source>
        <dbReference type="ARBA" id="ARBA00023315"/>
    </source>
</evidence>
<dbReference type="PROSITE" id="PS51186">
    <property type="entry name" value="GNAT"/>
    <property type="match status" value="1"/>
</dbReference>
<dbReference type="RefSeq" id="WP_378263422.1">
    <property type="nucleotide sequence ID" value="NZ_JBHSIT010000014.1"/>
</dbReference>
<dbReference type="SUPFAM" id="SSF55729">
    <property type="entry name" value="Acyl-CoA N-acyltransferases (Nat)"/>
    <property type="match status" value="1"/>
</dbReference>
<dbReference type="CDD" id="cd04301">
    <property type="entry name" value="NAT_SF"/>
    <property type="match status" value="1"/>
</dbReference>
<keyword evidence="6" id="KW-1185">Reference proteome</keyword>
<evidence type="ECO:0000259" key="4">
    <source>
        <dbReference type="PROSITE" id="PS51186"/>
    </source>
</evidence>
<sequence length="166" mass="18172">MAQAPPPADHDHQLDLRPRPYDHPDARRLTTELYREQLARYGFADAPDDLPDSFAPPTGLFLVAYQDDTPCACGGIQAHAPGVAEIKKLYVASTHRRHGLGQRILTALEDAARAIGAERIILETGSRNVEALALYTHAGYHPIPAYRDRDTAINRALAKDLSPGSD</sequence>
<proteinExistence type="predicted"/>
<accession>A0ABV9UC92</accession>
<protein>
    <submittedName>
        <fullName evidence="5">GNAT family N-acetyltransferase</fullName>
        <ecNumber evidence="5">2.3.-.-</ecNumber>
    </submittedName>
</protein>
<reference evidence="6" key="1">
    <citation type="journal article" date="2019" name="Int. J. Syst. Evol. Microbiol.">
        <title>The Global Catalogue of Microorganisms (GCM) 10K type strain sequencing project: providing services to taxonomists for standard genome sequencing and annotation.</title>
        <authorList>
            <consortium name="The Broad Institute Genomics Platform"/>
            <consortium name="The Broad Institute Genome Sequencing Center for Infectious Disease"/>
            <person name="Wu L."/>
            <person name="Ma J."/>
        </authorList>
    </citation>
    <scope>NUCLEOTIDE SEQUENCE [LARGE SCALE GENOMIC DNA]</scope>
    <source>
        <strain evidence="6">KLKA75</strain>
    </source>
</reference>
<feature type="region of interest" description="Disordered" evidence="3">
    <location>
        <begin position="1"/>
        <end position="24"/>
    </location>
</feature>
<feature type="compositionally biased region" description="Basic and acidic residues" evidence="3">
    <location>
        <begin position="8"/>
        <end position="24"/>
    </location>
</feature>
<dbReference type="GO" id="GO:0016746">
    <property type="term" value="F:acyltransferase activity"/>
    <property type="evidence" value="ECO:0007669"/>
    <property type="project" value="UniProtKB-KW"/>
</dbReference>
<dbReference type="InterPro" id="IPR000182">
    <property type="entry name" value="GNAT_dom"/>
</dbReference>
<organism evidence="5 6">
    <name type="scientific">Actinomadura gamaensis</name>
    <dbReference type="NCBI Taxonomy" id="1763541"/>
    <lineage>
        <taxon>Bacteria</taxon>
        <taxon>Bacillati</taxon>
        <taxon>Actinomycetota</taxon>
        <taxon>Actinomycetes</taxon>
        <taxon>Streptosporangiales</taxon>
        <taxon>Thermomonosporaceae</taxon>
        <taxon>Actinomadura</taxon>
    </lineage>
</organism>
<keyword evidence="2 5" id="KW-0012">Acyltransferase</keyword>
<dbReference type="InterPro" id="IPR016181">
    <property type="entry name" value="Acyl_CoA_acyltransferase"/>
</dbReference>
<dbReference type="EC" id="2.3.-.-" evidence="5"/>
<dbReference type="Pfam" id="PF00583">
    <property type="entry name" value="Acetyltransf_1"/>
    <property type="match status" value="1"/>
</dbReference>
<feature type="domain" description="N-acetyltransferase" evidence="4">
    <location>
        <begin position="14"/>
        <end position="162"/>
    </location>
</feature>
<gene>
    <name evidence="5" type="ORF">ACFPCY_37115</name>
</gene>
<keyword evidence="1 5" id="KW-0808">Transferase</keyword>
<name>A0ABV9UC92_9ACTN</name>
<dbReference type="EMBL" id="JBHSIT010000014">
    <property type="protein sequence ID" value="MFC4912970.1"/>
    <property type="molecule type" value="Genomic_DNA"/>
</dbReference>
<comment type="caution">
    <text evidence="5">The sequence shown here is derived from an EMBL/GenBank/DDBJ whole genome shotgun (WGS) entry which is preliminary data.</text>
</comment>
<evidence type="ECO:0000313" key="5">
    <source>
        <dbReference type="EMBL" id="MFC4912970.1"/>
    </source>
</evidence>
<evidence type="ECO:0000313" key="6">
    <source>
        <dbReference type="Proteomes" id="UP001595872"/>
    </source>
</evidence>
<evidence type="ECO:0000256" key="3">
    <source>
        <dbReference type="SAM" id="MobiDB-lite"/>
    </source>
</evidence>
<dbReference type="PANTHER" id="PTHR43877:SF2">
    <property type="entry name" value="AMINOALKYLPHOSPHONATE N-ACETYLTRANSFERASE-RELATED"/>
    <property type="match status" value="1"/>
</dbReference>